<feature type="repeat" description="RCC1" evidence="3">
    <location>
        <begin position="214"/>
        <end position="262"/>
    </location>
</feature>
<dbReference type="PANTHER" id="PTHR45982:SF1">
    <property type="entry name" value="REGULATOR OF CHROMOSOME CONDENSATION"/>
    <property type="match status" value="1"/>
</dbReference>
<dbReference type="Gene3D" id="2.130.10.30">
    <property type="entry name" value="Regulator of chromosome condensation 1/beta-lactamase-inhibitor protein II"/>
    <property type="match status" value="1"/>
</dbReference>
<name>A0A0B2UFY5_9MICR</name>
<sequence length="359" mass="38985">MAVFVFGSNAVSQLGLGEDGESTRVPTRLGFFDDILITKVRCGSMHALALSSEGVLYSWGCNDEGALGRDGDESTPAEITINEKVIDMDCGISISVALTKRGHVYIWGTFRTSNGVFGLTPSKRISFKPMRVALKNIKSVYAGHGFVAAIDSKGIVFTFGSNQFGVLGRKTSERNKVRALMPDAVTNIRTRLKNYRFSSIGCGLSHLIALNTCGEAYCWGSNVYGQLGHHKAESTIRKYKVDLDGISQVCGGGYHSLFVTESGDIYGCGRNIESQLGIIKAEDSHSLVKIGLKNVRMVRSYSDFSVCLVGNDLYSWGMGFGGALGFDEEIVATPRRIPFDFPEVVDFDVGNDFCVVIVN</sequence>
<comment type="caution">
    <text evidence="5">The sequence shown here is derived from an EMBL/GenBank/DDBJ whole genome shotgun (WGS) entry which is preliminary data.</text>
</comment>
<dbReference type="InterPro" id="IPR000408">
    <property type="entry name" value="Reg_chr_condens"/>
</dbReference>
<dbReference type="Proteomes" id="UP000031056">
    <property type="component" value="Unassembled WGS sequence"/>
</dbReference>
<dbReference type="AlphaFoldDB" id="A0A0B2UFY5"/>
<dbReference type="VEuPathDB" id="MicrosporidiaDB:M896_042010"/>
<dbReference type="InterPro" id="IPR051553">
    <property type="entry name" value="Ran_GTPase-activating"/>
</dbReference>
<evidence type="ECO:0000313" key="6">
    <source>
        <dbReference type="Proteomes" id="UP000031056"/>
    </source>
</evidence>
<accession>A0A0B2UFY5</accession>
<feature type="domain" description="RCC1-like" evidence="4">
    <location>
        <begin position="3"/>
        <end position="356"/>
    </location>
</feature>
<dbReference type="InParanoid" id="A0A0B2UFY5"/>
<evidence type="ECO:0000256" key="3">
    <source>
        <dbReference type="PROSITE-ProRule" id="PRU00235"/>
    </source>
</evidence>
<dbReference type="PANTHER" id="PTHR45982">
    <property type="entry name" value="REGULATOR OF CHROMOSOME CONDENSATION"/>
    <property type="match status" value="1"/>
</dbReference>
<evidence type="ECO:0000313" key="5">
    <source>
        <dbReference type="EMBL" id="KHN70001.1"/>
    </source>
</evidence>
<feature type="repeat" description="RCC1" evidence="3">
    <location>
        <begin position="54"/>
        <end position="101"/>
    </location>
</feature>
<feature type="repeat" description="RCC1" evidence="3">
    <location>
        <begin position="311"/>
        <end position="359"/>
    </location>
</feature>
<dbReference type="PROSITE" id="PS00626">
    <property type="entry name" value="RCC1_2"/>
    <property type="match status" value="2"/>
</dbReference>
<dbReference type="HOGENOM" id="CLU_005210_6_2_1"/>
<dbReference type="PRINTS" id="PR00633">
    <property type="entry name" value="RCCNDNSATION"/>
</dbReference>
<dbReference type="RefSeq" id="XP_014564043.1">
    <property type="nucleotide sequence ID" value="XM_014708557.1"/>
</dbReference>
<evidence type="ECO:0000259" key="4">
    <source>
        <dbReference type="Pfam" id="PF25390"/>
    </source>
</evidence>
<dbReference type="OrthoDB" id="61110at2759"/>
<dbReference type="GeneID" id="26261639"/>
<reference evidence="5 6" key="1">
    <citation type="journal article" date="2014" name="MBio">
        <title>The Ordospora colligata genome; evolution of extreme reduction in microsporidia and host-to-parasite horizontal gene transfer.</title>
        <authorList>
            <person name="Pombert J.-F."/>
            <person name="Haag K.L."/>
            <person name="Beidas S."/>
            <person name="Ebert D."/>
            <person name="Keeling P.J."/>
        </authorList>
    </citation>
    <scope>NUCLEOTIDE SEQUENCE [LARGE SCALE GENOMIC DNA]</scope>
    <source>
        <strain evidence="5 6">OC4</strain>
    </source>
</reference>
<dbReference type="GO" id="GO:0005085">
    <property type="term" value="F:guanyl-nucleotide exchange factor activity"/>
    <property type="evidence" value="ECO:0007669"/>
    <property type="project" value="TreeGrafter"/>
</dbReference>
<dbReference type="EMBL" id="JOKQ01000004">
    <property type="protein sequence ID" value="KHN70001.1"/>
    <property type="molecule type" value="Genomic_DNA"/>
</dbReference>
<dbReference type="STRING" id="1354746.A0A0B2UFY5"/>
<evidence type="ECO:0000256" key="2">
    <source>
        <dbReference type="ARBA" id="ARBA00022737"/>
    </source>
</evidence>
<organism evidence="5 6">
    <name type="scientific">Ordospora colligata OC4</name>
    <dbReference type="NCBI Taxonomy" id="1354746"/>
    <lineage>
        <taxon>Eukaryota</taxon>
        <taxon>Fungi</taxon>
        <taxon>Fungi incertae sedis</taxon>
        <taxon>Microsporidia</taxon>
        <taxon>Ordosporidae</taxon>
        <taxon>Ordospora</taxon>
    </lineage>
</organism>
<proteinExistence type="predicted"/>
<feature type="repeat" description="RCC1" evidence="3">
    <location>
        <begin position="154"/>
        <end position="213"/>
    </location>
</feature>
<dbReference type="InterPro" id="IPR058923">
    <property type="entry name" value="RCC1-like_dom"/>
</dbReference>
<keyword evidence="1" id="KW-0344">Guanine-nucleotide releasing factor</keyword>
<feature type="repeat" description="RCC1" evidence="3">
    <location>
        <begin position="1"/>
        <end position="53"/>
    </location>
</feature>
<keyword evidence="6" id="KW-1185">Reference proteome</keyword>
<dbReference type="SUPFAM" id="SSF50985">
    <property type="entry name" value="RCC1/BLIP-II"/>
    <property type="match status" value="1"/>
</dbReference>
<feature type="repeat" description="RCC1" evidence="3">
    <location>
        <begin position="102"/>
        <end position="153"/>
    </location>
</feature>
<dbReference type="Pfam" id="PF25390">
    <property type="entry name" value="WD40_RLD"/>
    <property type="match status" value="1"/>
</dbReference>
<protein>
    <submittedName>
        <fullName evidence="5">Regulator of chromosome condensation</fullName>
    </submittedName>
</protein>
<dbReference type="InterPro" id="IPR009091">
    <property type="entry name" value="RCC1/BLIP-II"/>
</dbReference>
<gene>
    <name evidence="5" type="ORF">M896_042010</name>
</gene>
<dbReference type="PROSITE" id="PS50012">
    <property type="entry name" value="RCC1_3"/>
    <property type="match status" value="6"/>
</dbReference>
<dbReference type="GO" id="GO:0005737">
    <property type="term" value="C:cytoplasm"/>
    <property type="evidence" value="ECO:0007669"/>
    <property type="project" value="TreeGrafter"/>
</dbReference>
<dbReference type="FunCoup" id="A0A0B2UFY5">
    <property type="interactions" value="289"/>
</dbReference>
<keyword evidence="2" id="KW-0677">Repeat</keyword>
<evidence type="ECO:0000256" key="1">
    <source>
        <dbReference type="ARBA" id="ARBA00022658"/>
    </source>
</evidence>